<dbReference type="SUPFAM" id="SSF56935">
    <property type="entry name" value="Porins"/>
    <property type="match status" value="1"/>
</dbReference>
<evidence type="ECO:0000256" key="1">
    <source>
        <dbReference type="ARBA" id="ARBA00004571"/>
    </source>
</evidence>
<comment type="subcellular location">
    <subcellularLocation>
        <location evidence="1 8">Cell outer membrane</location>
        <topology evidence="1 8">Multi-pass membrane protein</topology>
    </subcellularLocation>
</comment>
<dbReference type="NCBIfam" id="TIGR04056">
    <property type="entry name" value="OMP_RagA_SusC"/>
    <property type="match status" value="1"/>
</dbReference>
<keyword evidence="2 8" id="KW-0813">Transport</keyword>
<evidence type="ECO:0000256" key="7">
    <source>
        <dbReference type="ARBA" id="ARBA00023237"/>
    </source>
</evidence>
<dbReference type="InterPro" id="IPR000531">
    <property type="entry name" value="Beta-barrel_TonB"/>
</dbReference>
<keyword evidence="7 8" id="KW-0998">Cell outer membrane</keyword>
<keyword evidence="3 8" id="KW-1134">Transmembrane beta strand</keyword>
<comment type="similarity">
    <text evidence="8 9">Belongs to the TonB-dependent receptor family.</text>
</comment>
<dbReference type="Pfam" id="PF07715">
    <property type="entry name" value="Plug"/>
    <property type="match status" value="1"/>
</dbReference>
<gene>
    <name evidence="12" type="ORF">BACPLE_02060</name>
</gene>
<evidence type="ECO:0000313" key="13">
    <source>
        <dbReference type="Proteomes" id="UP000003452"/>
    </source>
</evidence>
<dbReference type="HOGENOM" id="CLU_004317_0_2_10"/>
<dbReference type="Proteomes" id="UP000003452">
    <property type="component" value="Unassembled WGS sequence"/>
</dbReference>
<reference evidence="12 13" key="1">
    <citation type="submission" date="2008-08" db="EMBL/GenBank/DDBJ databases">
        <title>Draft genome sequence of Bacteroides plebeius (DSM 17135).</title>
        <authorList>
            <person name="Sudarsanam P."/>
            <person name="Ley R."/>
            <person name="Guruge J."/>
            <person name="Turnbaugh P.J."/>
            <person name="Mahowald M."/>
            <person name="Liep D."/>
            <person name="Gordon J."/>
        </authorList>
    </citation>
    <scope>NUCLEOTIDE SEQUENCE [LARGE SCALE GENOMIC DNA]</scope>
    <source>
        <strain evidence="13">DSM 17135 / JCM 12973 / M2</strain>
    </source>
</reference>
<keyword evidence="4 8" id="KW-0812">Transmembrane</keyword>
<evidence type="ECO:0000256" key="6">
    <source>
        <dbReference type="ARBA" id="ARBA00023136"/>
    </source>
</evidence>
<dbReference type="InterPro" id="IPR037066">
    <property type="entry name" value="Plug_dom_sf"/>
</dbReference>
<proteinExistence type="inferred from homology"/>
<evidence type="ECO:0000256" key="4">
    <source>
        <dbReference type="ARBA" id="ARBA00022692"/>
    </source>
</evidence>
<accession>B5CZA3</accession>
<dbReference type="NCBIfam" id="TIGR04057">
    <property type="entry name" value="SusC_RagA_signa"/>
    <property type="match status" value="1"/>
</dbReference>
<organism evidence="12 13">
    <name type="scientific">Phocaeicola plebeius (strain DSM 17135 / JCM 12973 / CCUG 54634 / M2)</name>
    <name type="common">Bacteroides plebeius</name>
    <dbReference type="NCBI Taxonomy" id="484018"/>
    <lineage>
        <taxon>Bacteria</taxon>
        <taxon>Pseudomonadati</taxon>
        <taxon>Bacteroidota</taxon>
        <taxon>Bacteroidia</taxon>
        <taxon>Bacteroidales</taxon>
        <taxon>Bacteroidaceae</taxon>
        <taxon>Phocaeicola</taxon>
    </lineage>
</organism>
<dbReference type="OrthoDB" id="9768177at2"/>
<feature type="domain" description="TonB-dependent receptor-like beta-barrel" evidence="10">
    <location>
        <begin position="445"/>
        <end position="964"/>
    </location>
</feature>
<dbReference type="Gene3D" id="2.60.40.1120">
    <property type="entry name" value="Carboxypeptidase-like, regulatory domain"/>
    <property type="match status" value="1"/>
</dbReference>
<dbReference type="PROSITE" id="PS52016">
    <property type="entry name" value="TONB_DEPENDENT_REC_3"/>
    <property type="match status" value="1"/>
</dbReference>
<evidence type="ECO:0000256" key="9">
    <source>
        <dbReference type="RuleBase" id="RU003357"/>
    </source>
</evidence>
<dbReference type="SUPFAM" id="SSF49464">
    <property type="entry name" value="Carboxypeptidase regulatory domain-like"/>
    <property type="match status" value="1"/>
</dbReference>
<feature type="domain" description="TonB-dependent receptor plug" evidence="11">
    <location>
        <begin position="144"/>
        <end position="250"/>
    </location>
</feature>
<dbReference type="FunFam" id="2.60.40.1120:FF:000003">
    <property type="entry name" value="Outer membrane protein Omp121"/>
    <property type="match status" value="1"/>
</dbReference>
<protein>
    <submittedName>
        <fullName evidence="12">TonB-linked outer membrane protein, SusC/RagA family</fullName>
    </submittedName>
</protein>
<dbReference type="InterPro" id="IPR023997">
    <property type="entry name" value="TonB-dep_OMP_SusC/RagA_CS"/>
</dbReference>
<dbReference type="Gene3D" id="2.170.130.10">
    <property type="entry name" value="TonB-dependent receptor, plug domain"/>
    <property type="match status" value="1"/>
</dbReference>
<evidence type="ECO:0000256" key="2">
    <source>
        <dbReference type="ARBA" id="ARBA00022448"/>
    </source>
</evidence>
<dbReference type="Pfam" id="PF13715">
    <property type="entry name" value="CarbopepD_reg_2"/>
    <property type="match status" value="1"/>
</dbReference>
<keyword evidence="5 9" id="KW-0798">TonB box</keyword>
<dbReference type="EMBL" id="ABQC02000019">
    <property type="protein sequence ID" value="EDY95784.1"/>
    <property type="molecule type" value="Genomic_DNA"/>
</dbReference>
<dbReference type="InterPro" id="IPR039426">
    <property type="entry name" value="TonB-dep_rcpt-like"/>
</dbReference>
<sequence length="1010" mass="110929">MKEQFSCQETKSLWGRRLLQSVPITLSLFVAIGSTAELMAANVAESAVSQQVAQFSGSVVDVNGEPLIGVNVLEKGTTNGTITDFDGKFTLNLSSPNAVLVFSYIGYVTQEISAKNQNELKVVLKEDAEKLDEVVVIGYGAVRKADVAGAVAVLDNKSFKDQPITQVSDALQGRVSGVQVENSGVPGGSVKIRVRGSGSINKSNDPLYVVDGIVRESGLDGINPEDIQSMQVLKDASSTAIYGSRGSNGVVLVTTKTGKAGASQITLDASFGVANVYKRYDLLNTREYAQALVDAGKKSKDEMSAYLDGSNPGIDWQDEIFRTGITQNYKVSLSSGNEKTQYYLSGNYMSQTGVVIESKNERYQAKANVTSQILPWLHVTTDINASHSIRKGGSFVTGKDNPIWIAMNYSPTMQMMDGNNYAKDPINAIASNPVGILRLHGGETMTNVLTGHVDLRFNLAKGLTFTTTNGVDYYDAKSYSFASKRVNPSNSMGNNDTYRMMLQSSNNFTYMGKWNKHSLTATAVYEVTKYEERLMGISGKNLLTESVGWWDASMAQSRDVSNGIQNWALVSGVGRVMYNYGDRYQLTGTFRADGSSRFSKNKWGFFPSVAAAWTISNEKFMKNVKAVQDLKLRASFGIVGNQAIDPYSTLGLMTQTKYNFGTSSDYVGYWANDIATPDLTWEKTRQFDIGLDFAMFNYRLSVSVDYFDKRTTDALLKKTMPSYKGGASYWVNDGEISNRGVDISLIAHLIQNKDFTWSTTLNGTYLKNRVEKLAGGENDFFFGSKPASGMVDEATIIKPGYAIGSFYGYVWTGLDESGKDTYLDMDGNGAIDGADRQVIGKATPDFTIGWNNTLTWKNWDLNLFFNGAFGVDRLNLARFTMASMVGDSRFITLREAYTENFDKVGQSAMYPGLKVTGNNYQAVSTKWVEDASYVRLENISLSYNLPKKVAKFADIRFTLSCQNLFTITGYKGMDPVGTTFSNSNVDVDAGIDMGAYPTPRTFTFGVRMNF</sequence>
<dbReference type="GO" id="GO:0009279">
    <property type="term" value="C:cell outer membrane"/>
    <property type="evidence" value="ECO:0007669"/>
    <property type="project" value="UniProtKB-SubCell"/>
</dbReference>
<comment type="caution">
    <text evidence="12">The sequence shown here is derived from an EMBL/GenBank/DDBJ whole genome shotgun (WGS) entry which is preliminary data.</text>
</comment>
<keyword evidence="6 8" id="KW-0472">Membrane</keyword>
<reference evidence="12 13" key="2">
    <citation type="submission" date="2008-08" db="EMBL/GenBank/DDBJ databases">
        <authorList>
            <person name="Fulton L."/>
            <person name="Clifton S."/>
            <person name="Fulton B."/>
            <person name="Xu J."/>
            <person name="Minx P."/>
            <person name="Pepin K.H."/>
            <person name="Johnson M."/>
            <person name="Thiruvilangam P."/>
            <person name="Bhonagiri V."/>
            <person name="Nash W.E."/>
            <person name="Mardis E.R."/>
            <person name="Wilson R.K."/>
        </authorList>
    </citation>
    <scope>NUCLEOTIDE SEQUENCE [LARGE SCALE GENOMIC DNA]</scope>
    <source>
        <strain evidence="13">DSM 17135 / JCM 12973 / M2</strain>
    </source>
</reference>
<dbReference type="AlphaFoldDB" id="B5CZA3"/>
<evidence type="ECO:0000256" key="3">
    <source>
        <dbReference type="ARBA" id="ARBA00022452"/>
    </source>
</evidence>
<dbReference type="Gene3D" id="2.40.170.20">
    <property type="entry name" value="TonB-dependent receptor, beta-barrel domain"/>
    <property type="match status" value="1"/>
</dbReference>
<evidence type="ECO:0000256" key="5">
    <source>
        <dbReference type="ARBA" id="ARBA00023077"/>
    </source>
</evidence>
<evidence type="ECO:0000313" key="12">
    <source>
        <dbReference type="EMBL" id="EDY95784.1"/>
    </source>
</evidence>
<dbReference type="eggNOG" id="COG4771">
    <property type="taxonomic scope" value="Bacteria"/>
</dbReference>
<evidence type="ECO:0000256" key="8">
    <source>
        <dbReference type="PROSITE-ProRule" id="PRU01360"/>
    </source>
</evidence>
<evidence type="ECO:0000259" key="11">
    <source>
        <dbReference type="Pfam" id="PF07715"/>
    </source>
</evidence>
<evidence type="ECO:0000259" key="10">
    <source>
        <dbReference type="Pfam" id="PF00593"/>
    </source>
</evidence>
<dbReference type="InterPro" id="IPR008969">
    <property type="entry name" value="CarboxyPept-like_regulatory"/>
</dbReference>
<dbReference type="InterPro" id="IPR036942">
    <property type="entry name" value="Beta-barrel_TonB_sf"/>
</dbReference>
<dbReference type="Pfam" id="PF00593">
    <property type="entry name" value="TonB_dep_Rec_b-barrel"/>
    <property type="match status" value="1"/>
</dbReference>
<name>B5CZA3_PHOPM</name>
<dbReference type="InterPro" id="IPR023996">
    <property type="entry name" value="TonB-dep_OMP_SusC/RagA"/>
</dbReference>
<dbReference type="InterPro" id="IPR012910">
    <property type="entry name" value="Plug_dom"/>
</dbReference>